<evidence type="ECO:0000256" key="1">
    <source>
        <dbReference type="ARBA" id="ARBA00002994"/>
    </source>
</evidence>
<comment type="function">
    <text evidence="1">Could possibly oxidize fatty acids using specific components.</text>
</comment>
<evidence type="ECO:0000256" key="3">
    <source>
        <dbReference type="ARBA" id="ARBA00022832"/>
    </source>
</evidence>
<dbReference type="PANTHER" id="PTHR43149">
    <property type="entry name" value="ENOYL-COA HYDRATASE"/>
    <property type="match status" value="1"/>
</dbReference>
<comment type="catalytic activity">
    <reaction evidence="5">
        <text>a (3S)-3-hydroxyacyl-CoA = a (2E)-enoyl-CoA + H2O</text>
        <dbReference type="Rhea" id="RHEA:16105"/>
        <dbReference type="ChEBI" id="CHEBI:15377"/>
        <dbReference type="ChEBI" id="CHEBI:57318"/>
        <dbReference type="ChEBI" id="CHEBI:58856"/>
        <dbReference type="EC" id="4.2.1.17"/>
    </reaction>
</comment>
<accession>A0AA91RJ80</accession>
<dbReference type="Proteomes" id="UP000192441">
    <property type="component" value="Unassembled WGS sequence"/>
</dbReference>
<dbReference type="Gene3D" id="3.90.226.10">
    <property type="entry name" value="2-enoyl-CoA Hydratase, Chain A, domain 1"/>
    <property type="match status" value="1"/>
</dbReference>
<comment type="similarity">
    <text evidence="2 7">Belongs to the enoyl-CoA hydratase/isomerase family.</text>
</comment>
<dbReference type="InterPro" id="IPR018376">
    <property type="entry name" value="Enoyl-CoA_hyd/isom_CS"/>
</dbReference>
<dbReference type="CDD" id="cd06558">
    <property type="entry name" value="crotonase-like"/>
    <property type="match status" value="1"/>
</dbReference>
<gene>
    <name evidence="8" type="ORF">BST20_07340</name>
</gene>
<dbReference type="InterPro" id="IPR045002">
    <property type="entry name" value="Ech1-like"/>
</dbReference>
<dbReference type="InterPro" id="IPR001753">
    <property type="entry name" value="Enoyl-CoA_hydra/iso"/>
</dbReference>
<dbReference type="AlphaFoldDB" id="A0AA91RJ80"/>
<reference evidence="8 9" key="1">
    <citation type="submission" date="2016-12" db="EMBL/GenBank/DDBJ databases">
        <title>The new phylogeny of genus Mycobacterium.</title>
        <authorList>
            <person name="Tortoli E."/>
            <person name="Trovato A."/>
            <person name="Cirillo D.M."/>
        </authorList>
    </citation>
    <scope>NUCLEOTIDE SEQUENCE [LARGE SCALE GENOMIC DNA]</scope>
    <source>
        <strain evidence="8 9">DSM 44624</strain>
    </source>
</reference>
<dbReference type="PROSITE" id="PS00166">
    <property type="entry name" value="ENOYL_COA_HYDRATASE"/>
    <property type="match status" value="1"/>
</dbReference>
<dbReference type="EMBL" id="MVHM01000002">
    <property type="protein sequence ID" value="ORA40348.1"/>
    <property type="molecule type" value="Genomic_DNA"/>
</dbReference>
<protein>
    <recommendedName>
        <fullName evidence="10">Enoyl-CoA hydratase</fullName>
    </recommendedName>
</protein>
<evidence type="ECO:0000313" key="9">
    <source>
        <dbReference type="Proteomes" id="UP000192441"/>
    </source>
</evidence>
<evidence type="ECO:0000256" key="7">
    <source>
        <dbReference type="RuleBase" id="RU003707"/>
    </source>
</evidence>
<evidence type="ECO:0000313" key="8">
    <source>
        <dbReference type="EMBL" id="ORA40348.1"/>
    </source>
</evidence>
<evidence type="ECO:0008006" key="10">
    <source>
        <dbReference type="Google" id="ProtNLM"/>
    </source>
</evidence>
<dbReference type="GO" id="GO:0006631">
    <property type="term" value="P:fatty acid metabolic process"/>
    <property type="evidence" value="ECO:0007669"/>
    <property type="project" value="UniProtKB-KW"/>
</dbReference>
<organism evidence="8 9">
    <name type="scientific">Mycobacterium branderi</name>
    <dbReference type="NCBI Taxonomy" id="43348"/>
    <lineage>
        <taxon>Bacteria</taxon>
        <taxon>Bacillati</taxon>
        <taxon>Actinomycetota</taxon>
        <taxon>Actinomycetes</taxon>
        <taxon>Mycobacteriales</taxon>
        <taxon>Mycobacteriaceae</taxon>
        <taxon>Mycobacterium</taxon>
    </lineage>
</organism>
<sequence>MPMKTVLVSRSPGMVHIQLNRPDKRNAVNDEMFDELGAAAEAARDDTGLSAIVISGAGRSFCAGLDFAVHRAFAAEGAAGQRPYADPADPNSSGQRVPGRGQRIVRALRDAPAIVIAAVHGHAIGAGLQIALGADIRIVTPDVQLACAEIDFGMTVDMGASQLLPRLIGSGCATDLLVTGRRISGVDATSWGLASRLSDDPLAEALDLAHAITERSQHAVLQTKRLVRLAETATVVEGMGEELAVMAGNVGSPAQVAAAQRYFAARKR</sequence>
<name>A0AA91RJ80_9MYCO</name>
<dbReference type="PANTHER" id="PTHR43149:SF1">
    <property type="entry name" value="DELTA(3,5)-DELTA(2,4)-DIENOYL-COA ISOMERASE, MITOCHONDRIAL"/>
    <property type="match status" value="1"/>
</dbReference>
<keyword evidence="3" id="KW-0276">Fatty acid metabolism</keyword>
<keyword evidence="4" id="KW-0443">Lipid metabolism</keyword>
<dbReference type="InterPro" id="IPR029045">
    <property type="entry name" value="ClpP/crotonase-like_dom_sf"/>
</dbReference>
<evidence type="ECO:0000256" key="2">
    <source>
        <dbReference type="ARBA" id="ARBA00005254"/>
    </source>
</evidence>
<dbReference type="Pfam" id="PF00378">
    <property type="entry name" value="ECH_1"/>
    <property type="match status" value="1"/>
</dbReference>
<dbReference type="GO" id="GO:0004300">
    <property type="term" value="F:enoyl-CoA hydratase activity"/>
    <property type="evidence" value="ECO:0007669"/>
    <property type="project" value="UniProtKB-EC"/>
</dbReference>
<dbReference type="GO" id="GO:0016853">
    <property type="term" value="F:isomerase activity"/>
    <property type="evidence" value="ECO:0007669"/>
    <property type="project" value="InterPro"/>
</dbReference>
<comment type="caution">
    <text evidence="8">The sequence shown here is derived from an EMBL/GenBank/DDBJ whole genome shotgun (WGS) entry which is preliminary data.</text>
</comment>
<dbReference type="SUPFAM" id="SSF52096">
    <property type="entry name" value="ClpP/crotonase"/>
    <property type="match status" value="1"/>
</dbReference>
<evidence type="ECO:0000256" key="4">
    <source>
        <dbReference type="ARBA" id="ARBA00023098"/>
    </source>
</evidence>
<comment type="catalytic activity">
    <reaction evidence="6">
        <text>a 4-saturated-(3S)-3-hydroxyacyl-CoA = a (3E)-enoyl-CoA + H2O</text>
        <dbReference type="Rhea" id="RHEA:20724"/>
        <dbReference type="ChEBI" id="CHEBI:15377"/>
        <dbReference type="ChEBI" id="CHEBI:58521"/>
        <dbReference type="ChEBI" id="CHEBI:137480"/>
        <dbReference type="EC" id="4.2.1.17"/>
    </reaction>
</comment>
<evidence type="ECO:0000256" key="5">
    <source>
        <dbReference type="ARBA" id="ARBA00023709"/>
    </source>
</evidence>
<proteinExistence type="inferred from homology"/>
<evidence type="ECO:0000256" key="6">
    <source>
        <dbReference type="ARBA" id="ARBA00023717"/>
    </source>
</evidence>